<dbReference type="Proteomes" id="UP000234331">
    <property type="component" value="Unassembled WGS sequence"/>
</dbReference>
<dbReference type="SUPFAM" id="SSF51905">
    <property type="entry name" value="FAD/NAD(P)-binding domain"/>
    <property type="match status" value="2"/>
</dbReference>
<dbReference type="PANTHER" id="PTHR43539:SF68">
    <property type="entry name" value="FLAVIN-BINDING MONOOXYGENASE-LIKE PROTEIN (AFU_ORTHOLOGUE AFUA_4G09220)"/>
    <property type="match status" value="1"/>
</dbReference>
<reference evidence="2 3" key="1">
    <citation type="submission" date="2017-06" db="EMBL/GenBank/DDBJ databases">
        <authorList>
            <person name="Kim H.J."/>
            <person name="Triplett B.A."/>
        </authorList>
    </citation>
    <scope>NUCLEOTIDE SEQUENCE [LARGE SCALE GENOMIC DNA]</scope>
    <source>
        <strain evidence="2">FRACA_ARgP5</strain>
    </source>
</reference>
<evidence type="ECO:0000313" key="3">
    <source>
        <dbReference type="Proteomes" id="UP000234331"/>
    </source>
</evidence>
<dbReference type="Gene3D" id="3.50.50.60">
    <property type="entry name" value="FAD/NAD(P)-binding domain"/>
    <property type="match status" value="1"/>
</dbReference>
<dbReference type="InterPro" id="IPR036188">
    <property type="entry name" value="FAD/NAD-bd_sf"/>
</dbReference>
<protein>
    <submittedName>
        <fullName evidence="2">Putative flavoprotein involved in K+ transport</fullName>
    </submittedName>
</protein>
<accession>A0A2I2KPJ7</accession>
<evidence type="ECO:0000313" key="2">
    <source>
        <dbReference type="EMBL" id="SNQ47591.1"/>
    </source>
</evidence>
<dbReference type="PANTHER" id="PTHR43539">
    <property type="entry name" value="FLAVIN-BINDING MONOOXYGENASE-LIKE PROTEIN (AFU_ORTHOLOGUE AFUA_4G09220)"/>
    <property type="match status" value="1"/>
</dbReference>
<dbReference type="Pfam" id="PF13738">
    <property type="entry name" value="Pyr_redox_3"/>
    <property type="match status" value="1"/>
</dbReference>
<dbReference type="EMBL" id="FZMO01000110">
    <property type="protein sequence ID" value="SNQ47591.1"/>
    <property type="molecule type" value="Genomic_DNA"/>
</dbReference>
<evidence type="ECO:0000256" key="1">
    <source>
        <dbReference type="ARBA" id="ARBA00023002"/>
    </source>
</evidence>
<keyword evidence="1" id="KW-0560">Oxidoreductase</keyword>
<dbReference type="GO" id="GO:0004497">
    <property type="term" value="F:monooxygenase activity"/>
    <property type="evidence" value="ECO:0007669"/>
    <property type="project" value="TreeGrafter"/>
</dbReference>
<dbReference type="InterPro" id="IPR032710">
    <property type="entry name" value="NTF2-like_dom_sf"/>
</dbReference>
<dbReference type="OrthoDB" id="9808049at2"/>
<dbReference type="RefSeq" id="WP_101831412.1">
    <property type="nucleotide sequence ID" value="NZ_FZMO01000110.1"/>
</dbReference>
<dbReference type="GO" id="GO:0050660">
    <property type="term" value="F:flavin adenine dinucleotide binding"/>
    <property type="evidence" value="ECO:0007669"/>
    <property type="project" value="TreeGrafter"/>
</dbReference>
<organism evidence="2 3">
    <name type="scientific">Frankia canadensis</name>
    <dbReference type="NCBI Taxonomy" id="1836972"/>
    <lineage>
        <taxon>Bacteria</taxon>
        <taxon>Bacillati</taxon>
        <taxon>Actinomycetota</taxon>
        <taxon>Actinomycetes</taxon>
        <taxon>Frankiales</taxon>
        <taxon>Frankiaceae</taxon>
        <taxon>Frankia</taxon>
    </lineage>
</organism>
<sequence>MSVTTRPAPPAGRPSPDQVVDLWLARFAAAMTTPAAPGLRDLIAPNGWWRDFVGLDWQLASYHTPEAITRFVARAPQFPFLSVRRTDGVGDIHVDTGEASWVECFLTWTTATGEGSAHVRLVRQPDGEYRAWTVLTSLDSLRDRPPATRHRRPRPSRDGALAPWHLRHAARSAFDRPDPQVLVVGAGGSGLAVGAHLEAMGIDTLLVERNDRIGDNWRSRYEALVLHSPVHSDHLPFMPFPSTWPVYPPKAKYADWLEAFGRAMDLGVWTGSEVVHARLDQAAGMWTVRVITPEGERVLRPEQLVVATGFSGHPVTPDVPGLDRFPGTTMHSHHYRSAAGMAGRRAVVVGAGTSAHDIAEDLCHAGADVTMIQRTGTYVMSRENGNSILYEPQFHEDALPLEYTDLRALSFPWPLAMQLAPAQTARIAELDRDLLDGLRAAGFALVMGDPDIGPQGGLFSLGIRPGGAGGYYVDAGASQLIIDGRIRVHSGAGLVGYSETGVLLSDGAEYPADLVVLATGYVSLREGSRFYLGDEIVDQTDSLGGLDHRNERGLQWQPSGFPQLWYTGGGLIEVRPYSKYVALQVAADIDGTNGRKAEAR</sequence>
<dbReference type="AlphaFoldDB" id="A0A2I2KPJ7"/>
<dbReference type="SUPFAM" id="SSF54427">
    <property type="entry name" value="NTF2-like"/>
    <property type="match status" value="1"/>
</dbReference>
<keyword evidence="3" id="KW-1185">Reference proteome</keyword>
<gene>
    <name evidence="2" type="ORF">FRACA_1980009</name>
</gene>
<proteinExistence type="predicted"/>
<dbReference type="PRINTS" id="PR00411">
    <property type="entry name" value="PNDRDTASEI"/>
</dbReference>
<dbReference type="InterPro" id="IPR050982">
    <property type="entry name" value="Auxin_biosynth/cation_transpt"/>
</dbReference>
<name>A0A2I2KPJ7_9ACTN</name>